<dbReference type="EMBL" id="CM022224">
    <property type="protein sequence ID" value="KAF7066720.1"/>
    <property type="molecule type" value="Genomic_DNA"/>
</dbReference>
<dbReference type="InterPro" id="IPR032675">
    <property type="entry name" value="LRR_dom_sf"/>
</dbReference>
<dbReference type="Proteomes" id="UP000815260">
    <property type="component" value="Chromosome 5B"/>
</dbReference>
<dbReference type="SUPFAM" id="SSF52058">
    <property type="entry name" value="L domain-like"/>
    <property type="match status" value="1"/>
</dbReference>
<name>A0A9R1HK02_WHEAT</name>
<dbReference type="AlphaFoldDB" id="A0A9R1HK02"/>
<proteinExistence type="predicted"/>
<organism evidence="1">
    <name type="scientific">Triticum aestivum</name>
    <name type="common">Wheat</name>
    <dbReference type="NCBI Taxonomy" id="4565"/>
    <lineage>
        <taxon>Eukaryota</taxon>
        <taxon>Viridiplantae</taxon>
        <taxon>Streptophyta</taxon>
        <taxon>Embryophyta</taxon>
        <taxon>Tracheophyta</taxon>
        <taxon>Spermatophyta</taxon>
        <taxon>Magnoliopsida</taxon>
        <taxon>Liliopsida</taxon>
        <taxon>Poales</taxon>
        <taxon>Poaceae</taxon>
        <taxon>BOP clade</taxon>
        <taxon>Pooideae</taxon>
        <taxon>Triticodae</taxon>
        <taxon>Triticeae</taxon>
        <taxon>Triticinae</taxon>
        <taxon>Triticum</taxon>
    </lineage>
</organism>
<feature type="non-terminal residue" evidence="1">
    <location>
        <position position="249"/>
    </location>
</feature>
<reference evidence="1" key="2">
    <citation type="submission" date="2020-03" db="EMBL/GenBank/DDBJ databases">
        <title>The second near-complete assembly of the hexaploid bread wheat (Triticum aestivum) genome.</title>
        <authorList>
            <person name="Zimin A.V."/>
            <person name="Puiu D."/>
            <person name="Shumante A."/>
            <person name="Alonge M."/>
            <person name="Salzberg S.L."/>
        </authorList>
    </citation>
    <scope>NUCLEOTIDE SEQUENCE</scope>
    <source>
        <tissue evidence="1">Leaf</tissue>
    </source>
</reference>
<comment type="caution">
    <text evidence="1">The sequence shown here is derived from an EMBL/GenBank/DDBJ whole genome shotgun (WGS) entry which is preliminary data.</text>
</comment>
<evidence type="ECO:0000313" key="1">
    <source>
        <dbReference type="EMBL" id="KAF7066720.1"/>
    </source>
</evidence>
<dbReference type="Gene3D" id="3.80.10.10">
    <property type="entry name" value="Ribonuclease Inhibitor"/>
    <property type="match status" value="1"/>
</dbReference>
<gene>
    <name evidence="1" type="ORF">CFC21_072660</name>
</gene>
<sequence>MREPEMFRCLRKLDMSNCPSCKSMPIVWTSNSLEYLLLHDMCNLTTLCNSLEVEGAGYITHVRIFPKLTEMTLNKLPNLEIWVENSVREPNRLVMLPMLKVLKMKDCLKLASVPESTILKDLNIENCCSLPMSSLAHLKSLCDLQCDQKGIMCTNMPLGPWPSLVSLTILSLANMMMVPLEDHQTRRHAETLRFLKHHGPNCFLTTPGLSKSQLGLWKCFSFVKELWLNQCDDLARWPTKELQSLQRLR</sequence>
<accession>A0A9R1HK02</accession>
<protein>
    <submittedName>
        <fullName evidence="1">Uncharacterized protein</fullName>
    </submittedName>
</protein>
<reference evidence="1" key="1">
    <citation type="journal article" date="2017" name="Gigascience">
        <title>The first near-complete assembly of the hexaploid bread wheat genome, Triticum aestivum.</title>
        <authorList>
            <person name="Zimin A.V."/>
            <person name="Puiu D."/>
            <person name="Hall R."/>
            <person name="Kingan S."/>
            <person name="Clavijo B.J."/>
            <person name="Salzberg S.L."/>
        </authorList>
    </citation>
    <scope>NUCLEOTIDE SEQUENCE</scope>
    <source>
        <tissue evidence="1">Leaf</tissue>
    </source>
</reference>